<organism evidence="1 2">
    <name type="scientific">Oxobacter pfennigii</name>
    <dbReference type="NCBI Taxonomy" id="36849"/>
    <lineage>
        <taxon>Bacteria</taxon>
        <taxon>Bacillati</taxon>
        <taxon>Bacillota</taxon>
        <taxon>Clostridia</taxon>
        <taxon>Eubacteriales</taxon>
        <taxon>Clostridiaceae</taxon>
        <taxon>Oxobacter</taxon>
    </lineage>
</organism>
<dbReference type="PATRIC" id="fig|36849.3.peg.1985"/>
<protein>
    <recommendedName>
        <fullName evidence="3">Epoxyqueuosine reductase</fullName>
    </recommendedName>
</protein>
<name>A0A0P8WQH4_9CLOT</name>
<dbReference type="AlphaFoldDB" id="A0A0P8WQH4"/>
<dbReference type="STRING" id="36849.OXPF_18840"/>
<reference evidence="1 2" key="1">
    <citation type="submission" date="2015-09" db="EMBL/GenBank/DDBJ databases">
        <title>Genome sequence of Oxobacter pfennigii DSM 3222.</title>
        <authorList>
            <person name="Poehlein A."/>
            <person name="Bengelsdorf F.R."/>
            <person name="Schiel-Bengelsdorf B."/>
            <person name="Duerre P."/>
            <person name="Daniel R."/>
        </authorList>
    </citation>
    <scope>NUCLEOTIDE SEQUENCE [LARGE SCALE GENOMIC DNA]</scope>
    <source>
        <strain evidence="1 2">DSM 3222</strain>
    </source>
</reference>
<evidence type="ECO:0008006" key="3">
    <source>
        <dbReference type="Google" id="ProtNLM"/>
    </source>
</evidence>
<gene>
    <name evidence="1" type="ORF">OXPF_18840</name>
</gene>
<sequence>MIIKKRIKNLISQFVKEYPDKNNTETMWQEPLTAFADAKDELFYELKQYVSPTHALPVDLLPGAETVVTYFIPFDKTIAKSNIEGPEASRAWAKAYIETNKLILDLNTHMHNEIQALGYNSNIMPATHNFDVVKLISDWSHRHAAYVAGLGKFGLNNMLITEKGCCGRFGSFVTDAQIEADERKISENCLYKHKGICKKCVDRCVNDALKVGSFDRHKCYGMCLFNDKLHSDLSISDVCGKCLVNVPCSFVNPVKKA</sequence>
<proteinExistence type="predicted"/>
<dbReference type="PANTHER" id="PTHR42827">
    <property type="entry name" value="IRON-SULFUR CLUSTER-BINDING PROTEIN-RELATED"/>
    <property type="match status" value="1"/>
</dbReference>
<evidence type="ECO:0000313" key="1">
    <source>
        <dbReference type="EMBL" id="KPU44798.1"/>
    </source>
</evidence>
<dbReference type="PANTHER" id="PTHR42827:SF1">
    <property type="entry name" value="IRON-SULFUR CLUSTER-BINDING PROTEIN"/>
    <property type="match status" value="1"/>
</dbReference>
<keyword evidence="2" id="KW-1185">Reference proteome</keyword>
<dbReference type="Proteomes" id="UP000050326">
    <property type="component" value="Unassembled WGS sequence"/>
</dbReference>
<dbReference type="RefSeq" id="WP_242854371.1">
    <property type="nucleotide sequence ID" value="NZ_LKET01000029.1"/>
</dbReference>
<accession>A0A0P8WQH4</accession>
<evidence type="ECO:0000313" key="2">
    <source>
        <dbReference type="Proteomes" id="UP000050326"/>
    </source>
</evidence>
<comment type="caution">
    <text evidence="1">The sequence shown here is derived from an EMBL/GenBank/DDBJ whole genome shotgun (WGS) entry which is preliminary data.</text>
</comment>
<dbReference type="EMBL" id="LKET01000029">
    <property type="protein sequence ID" value="KPU44798.1"/>
    <property type="molecule type" value="Genomic_DNA"/>
</dbReference>